<sequence>MNCRIRATLNQFQVSGPSNQDKQSSIAPSSGRKEKPSQSFWWITLYQLHVIPPFIDGAQTFFVYLFCT</sequence>
<protein>
    <submittedName>
        <fullName evidence="1">Uncharacterized protein</fullName>
    </submittedName>
</protein>
<reference evidence="1" key="1">
    <citation type="submission" date="2022-05" db="EMBL/GenBank/DDBJ databases">
        <title>Chromosome-level genome of Chaenocephalus aceratus.</title>
        <authorList>
            <person name="Park H."/>
        </authorList>
    </citation>
    <scope>NUCLEOTIDE SEQUENCE</scope>
    <source>
        <strain evidence="1">KU_202001</strain>
    </source>
</reference>
<evidence type="ECO:0000313" key="2">
    <source>
        <dbReference type="Proteomes" id="UP001057452"/>
    </source>
</evidence>
<proteinExistence type="predicted"/>
<accession>A0ACB9XZG6</accession>
<name>A0ACB9XZG6_CHAAC</name>
<dbReference type="EMBL" id="CM043785">
    <property type="protein sequence ID" value="KAI4833162.1"/>
    <property type="molecule type" value="Genomic_DNA"/>
</dbReference>
<evidence type="ECO:0000313" key="1">
    <source>
        <dbReference type="EMBL" id="KAI4833162.1"/>
    </source>
</evidence>
<dbReference type="Proteomes" id="UP001057452">
    <property type="component" value="Chromosome 1"/>
</dbReference>
<comment type="caution">
    <text evidence="1">The sequence shown here is derived from an EMBL/GenBank/DDBJ whole genome shotgun (WGS) entry which is preliminary data.</text>
</comment>
<gene>
    <name evidence="1" type="ORF">KUCAC02_016076</name>
</gene>
<organism evidence="1 2">
    <name type="scientific">Chaenocephalus aceratus</name>
    <name type="common">Blackfin icefish</name>
    <name type="synonym">Chaenichthys aceratus</name>
    <dbReference type="NCBI Taxonomy" id="36190"/>
    <lineage>
        <taxon>Eukaryota</taxon>
        <taxon>Metazoa</taxon>
        <taxon>Chordata</taxon>
        <taxon>Craniata</taxon>
        <taxon>Vertebrata</taxon>
        <taxon>Euteleostomi</taxon>
        <taxon>Actinopterygii</taxon>
        <taxon>Neopterygii</taxon>
        <taxon>Teleostei</taxon>
        <taxon>Neoteleostei</taxon>
        <taxon>Acanthomorphata</taxon>
        <taxon>Eupercaria</taxon>
        <taxon>Perciformes</taxon>
        <taxon>Notothenioidei</taxon>
        <taxon>Channichthyidae</taxon>
        <taxon>Chaenocephalus</taxon>
    </lineage>
</organism>
<keyword evidence="2" id="KW-1185">Reference proteome</keyword>